<proteinExistence type="inferred from homology"/>
<keyword evidence="1 3" id="KW-0547">Nucleotide-binding</keyword>
<keyword evidence="3" id="KW-0694">RNA-binding</keyword>
<dbReference type="CDD" id="cd01854">
    <property type="entry name" value="YjeQ_EngC"/>
    <property type="match status" value="1"/>
</dbReference>
<dbReference type="InterPro" id="IPR030378">
    <property type="entry name" value="G_CP_dom"/>
</dbReference>
<dbReference type="GO" id="GO:0019843">
    <property type="term" value="F:rRNA binding"/>
    <property type="evidence" value="ECO:0007669"/>
    <property type="project" value="UniProtKB-KW"/>
</dbReference>
<keyword evidence="3" id="KW-0690">Ribosome biogenesis</keyword>
<organism evidence="6 7">
    <name type="scientific">Methylomarinovum caldicuralii</name>
    <dbReference type="NCBI Taxonomy" id="438856"/>
    <lineage>
        <taxon>Bacteria</taxon>
        <taxon>Pseudomonadati</taxon>
        <taxon>Pseudomonadota</taxon>
        <taxon>Gammaproteobacteria</taxon>
        <taxon>Methylococcales</taxon>
        <taxon>Methylothermaceae</taxon>
        <taxon>Methylomarinovum</taxon>
    </lineage>
</organism>
<dbReference type="PANTHER" id="PTHR32120">
    <property type="entry name" value="SMALL RIBOSOMAL SUBUNIT BIOGENESIS GTPASE RSGA"/>
    <property type="match status" value="1"/>
</dbReference>
<accession>A0AAU9CAM4</accession>
<dbReference type="NCBIfam" id="TIGR00157">
    <property type="entry name" value="ribosome small subunit-dependent GTPase A"/>
    <property type="match status" value="1"/>
</dbReference>
<dbReference type="GO" id="GO:0005525">
    <property type="term" value="F:GTP binding"/>
    <property type="evidence" value="ECO:0007669"/>
    <property type="project" value="UniProtKB-UniRule"/>
</dbReference>
<sequence>MSVPLRSGLVVAHYGRGWAVEDEQGDIFLCHALRRVPVPCVGDRVRWEQTDPGHGRIVEVLPRKTLLTRPGRGGRLRPVAANLDQVLIVIAPEPPYDLLLVDQYLVVCENHDLTPLIVVNKIDLLDPARRQRLNDDLAPYRALYPVLEVSAKTGLGITALRDALKDKASMFAGQSGVGKSSLLRTLIPDRDVRIGELSATTRRGRHTTTTAMLFHLPEGGILIDTPGVAVFGLAGIDFRQLAHGYREFRPYIPRCRFNDCRHVDDLGCAVRKAVEQGEISQARYRRYLKLLGKLPEIS</sequence>
<dbReference type="SUPFAM" id="SSF52540">
    <property type="entry name" value="P-loop containing nucleoside triphosphate hydrolases"/>
    <property type="match status" value="1"/>
</dbReference>
<dbReference type="SUPFAM" id="SSF50249">
    <property type="entry name" value="Nucleic acid-binding proteins"/>
    <property type="match status" value="1"/>
</dbReference>
<comment type="cofactor">
    <cofactor evidence="3">
        <name>Zn(2+)</name>
        <dbReference type="ChEBI" id="CHEBI:29105"/>
    </cofactor>
    <text evidence="3">Binds 1 zinc ion per subunit.</text>
</comment>
<keyword evidence="3" id="KW-0699">rRNA-binding</keyword>
<evidence type="ECO:0000259" key="5">
    <source>
        <dbReference type="PROSITE" id="PS51721"/>
    </source>
</evidence>
<keyword evidence="3" id="KW-0963">Cytoplasm</keyword>
<dbReference type="Proteomes" id="UP001321825">
    <property type="component" value="Chromosome"/>
</dbReference>
<dbReference type="HAMAP" id="MF_01820">
    <property type="entry name" value="GTPase_RsgA"/>
    <property type="match status" value="1"/>
</dbReference>
<keyword evidence="2 3" id="KW-0342">GTP-binding</keyword>
<comment type="function">
    <text evidence="3">One of several proteins that assist in the late maturation steps of the functional core of the 30S ribosomal subunit. Helps release RbfA from mature subunits. May play a role in the assembly of ribosomal proteins into the subunit. Circularly permuted GTPase that catalyzes slow GTP hydrolysis, GTPase activity is stimulated by the 30S ribosomal subunit.</text>
</comment>
<dbReference type="GO" id="GO:0046872">
    <property type="term" value="F:metal ion binding"/>
    <property type="evidence" value="ECO:0007669"/>
    <property type="project" value="UniProtKB-KW"/>
</dbReference>
<dbReference type="RefSeq" id="WP_317706479.1">
    <property type="nucleotide sequence ID" value="NZ_AP024714.1"/>
</dbReference>
<dbReference type="InterPro" id="IPR012340">
    <property type="entry name" value="NA-bd_OB-fold"/>
</dbReference>
<dbReference type="KEGG" id="mcau:MIT9_P1137"/>
<dbReference type="Gene3D" id="3.40.50.300">
    <property type="entry name" value="P-loop containing nucleotide triphosphate hydrolases"/>
    <property type="match status" value="1"/>
</dbReference>
<keyword evidence="3" id="KW-0479">Metal-binding</keyword>
<feature type="binding site" evidence="3">
    <location>
        <begin position="120"/>
        <end position="123"/>
    </location>
    <ligand>
        <name>GTP</name>
        <dbReference type="ChEBI" id="CHEBI:37565"/>
    </ligand>
</feature>
<evidence type="ECO:0000256" key="2">
    <source>
        <dbReference type="ARBA" id="ARBA00023134"/>
    </source>
</evidence>
<dbReference type="Pfam" id="PF03193">
    <property type="entry name" value="RsgA_GTPase"/>
    <property type="match status" value="1"/>
</dbReference>
<feature type="binding site" evidence="3">
    <location>
        <position position="255"/>
    </location>
    <ligand>
        <name>Zn(2+)</name>
        <dbReference type="ChEBI" id="CHEBI:29105"/>
    </ligand>
</feature>
<evidence type="ECO:0000256" key="1">
    <source>
        <dbReference type="ARBA" id="ARBA00022741"/>
    </source>
</evidence>
<comment type="subcellular location">
    <subcellularLocation>
        <location evidence="3">Cytoplasm</location>
    </subcellularLocation>
</comment>
<feature type="binding site" evidence="3">
    <location>
        <begin position="173"/>
        <end position="181"/>
    </location>
    <ligand>
        <name>GTP</name>
        <dbReference type="ChEBI" id="CHEBI:37565"/>
    </ligand>
</feature>
<feature type="binding site" evidence="3">
    <location>
        <position position="262"/>
    </location>
    <ligand>
        <name>Zn(2+)</name>
        <dbReference type="ChEBI" id="CHEBI:29105"/>
    </ligand>
</feature>
<dbReference type="InterPro" id="IPR004881">
    <property type="entry name" value="Ribosome_biogen_GTPase_RsgA"/>
</dbReference>
<dbReference type="PANTHER" id="PTHR32120:SF11">
    <property type="entry name" value="SMALL RIBOSOMAL SUBUNIT BIOGENESIS GTPASE RSGA 1, MITOCHONDRIAL-RELATED"/>
    <property type="match status" value="1"/>
</dbReference>
<dbReference type="EC" id="3.6.1.-" evidence="3"/>
<feature type="domain" description="EngC GTPase" evidence="4">
    <location>
        <begin position="81"/>
        <end position="229"/>
    </location>
</feature>
<evidence type="ECO:0000256" key="3">
    <source>
        <dbReference type="HAMAP-Rule" id="MF_01820"/>
    </source>
</evidence>
<evidence type="ECO:0000313" key="7">
    <source>
        <dbReference type="Proteomes" id="UP001321825"/>
    </source>
</evidence>
<dbReference type="AlphaFoldDB" id="A0AAU9CAM4"/>
<dbReference type="Gene3D" id="2.40.50.140">
    <property type="entry name" value="Nucleic acid-binding proteins"/>
    <property type="match status" value="1"/>
</dbReference>
<dbReference type="GO" id="GO:0042274">
    <property type="term" value="P:ribosomal small subunit biogenesis"/>
    <property type="evidence" value="ECO:0007669"/>
    <property type="project" value="UniProtKB-UniRule"/>
</dbReference>
<dbReference type="InterPro" id="IPR027417">
    <property type="entry name" value="P-loop_NTPase"/>
</dbReference>
<keyword evidence="3" id="KW-0862">Zinc</keyword>
<dbReference type="GO" id="GO:0005737">
    <property type="term" value="C:cytoplasm"/>
    <property type="evidence" value="ECO:0007669"/>
    <property type="project" value="UniProtKB-SubCell"/>
</dbReference>
<keyword evidence="3 6" id="KW-0378">Hydrolase</keyword>
<dbReference type="GO" id="GO:0003924">
    <property type="term" value="F:GTPase activity"/>
    <property type="evidence" value="ECO:0007669"/>
    <property type="project" value="UniProtKB-UniRule"/>
</dbReference>
<reference evidence="7" key="1">
    <citation type="journal article" date="2024" name="Int. J. Syst. Evol. Microbiol.">
        <title>Methylomarinovum tepidoasis sp. nov., a moderately thermophilic methanotroph of the family Methylothermaceae isolated from a deep-sea hydrothermal field.</title>
        <authorList>
            <person name="Hirayama H."/>
            <person name="Takaki Y."/>
            <person name="Abe M."/>
            <person name="Miyazaki M."/>
            <person name="Uematsu K."/>
            <person name="Matsui Y."/>
            <person name="Takai K."/>
        </authorList>
    </citation>
    <scope>NUCLEOTIDE SEQUENCE [LARGE SCALE GENOMIC DNA]</scope>
    <source>
        <strain evidence="7">IT-9</strain>
    </source>
</reference>
<gene>
    <name evidence="3" type="primary">rsgA</name>
    <name evidence="6" type="ORF">MIT9_P1137</name>
</gene>
<dbReference type="Gene3D" id="1.10.40.50">
    <property type="entry name" value="Probable gtpase engc, domain 3"/>
    <property type="match status" value="1"/>
</dbReference>
<protein>
    <recommendedName>
        <fullName evidence="3">Small ribosomal subunit biogenesis GTPase RsgA</fullName>
        <ecNumber evidence="3">3.6.1.-</ecNumber>
    </recommendedName>
</protein>
<feature type="binding site" evidence="3">
    <location>
        <position position="260"/>
    </location>
    <ligand>
        <name>Zn(2+)</name>
        <dbReference type="ChEBI" id="CHEBI:29105"/>
    </ligand>
</feature>
<evidence type="ECO:0000259" key="4">
    <source>
        <dbReference type="PROSITE" id="PS50936"/>
    </source>
</evidence>
<evidence type="ECO:0000313" key="6">
    <source>
        <dbReference type="EMBL" id="BCX81559.1"/>
    </source>
</evidence>
<dbReference type="PROSITE" id="PS50936">
    <property type="entry name" value="ENGC_GTPASE"/>
    <property type="match status" value="1"/>
</dbReference>
<comment type="subunit">
    <text evidence="3">Monomer. Associates with 30S ribosomal subunit, binds 16S rRNA.</text>
</comment>
<name>A0AAU9CAM4_9GAMM</name>
<dbReference type="EMBL" id="AP024714">
    <property type="protein sequence ID" value="BCX81559.1"/>
    <property type="molecule type" value="Genomic_DNA"/>
</dbReference>
<feature type="domain" description="CP-type G" evidence="5">
    <location>
        <begin position="64"/>
        <end position="231"/>
    </location>
</feature>
<dbReference type="InterPro" id="IPR010914">
    <property type="entry name" value="RsgA_GTPase_dom"/>
</dbReference>
<feature type="binding site" evidence="3">
    <location>
        <position position="268"/>
    </location>
    <ligand>
        <name>Zn(2+)</name>
        <dbReference type="ChEBI" id="CHEBI:29105"/>
    </ligand>
</feature>
<dbReference type="PROSITE" id="PS51721">
    <property type="entry name" value="G_CP"/>
    <property type="match status" value="1"/>
</dbReference>
<comment type="similarity">
    <text evidence="3">Belongs to the TRAFAC class YlqF/YawG GTPase family. RsgA subfamily.</text>
</comment>
<keyword evidence="7" id="KW-1185">Reference proteome</keyword>